<gene>
    <name evidence="2" type="ORF">ALAG00032_LOCUS15430</name>
</gene>
<evidence type="ECO:0000259" key="1">
    <source>
        <dbReference type="PROSITE" id="PS50222"/>
    </source>
</evidence>
<accession>A0A7S3NPS4</accession>
<proteinExistence type="predicted"/>
<dbReference type="EMBL" id="HBIJ01023385">
    <property type="protein sequence ID" value="CAE0374626.1"/>
    <property type="molecule type" value="Transcribed_RNA"/>
</dbReference>
<name>A0A7S3NPS4_9STRA</name>
<dbReference type="GO" id="GO:0005509">
    <property type="term" value="F:calcium ion binding"/>
    <property type="evidence" value="ECO:0007669"/>
    <property type="project" value="InterPro"/>
</dbReference>
<organism evidence="2">
    <name type="scientific">Aureoumbra lagunensis</name>
    <dbReference type="NCBI Taxonomy" id="44058"/>
    <lineage>
        <taxon>Eukaryota</taxon>
        <taxon>Sar</taxon>
        <taxon>Stramenopiles</taxon>
        <taxon>Ochrophyta</taxon>
        <taxon>Pelagophyceae</taxon>
        <taxon>Pelagomonadales</taxon>
        <taxon>Aureoumbra</taxon>
    </lineage>
</organism>
<dbReference type="InterPro" id="IPR002048">
    <property type="entry name" value="EF_hand_dom"/>
</dbReference>
<feature type="domain" description="EF-hand" evidence="1">
    <location>
        <begin position="1"/>
        <end position="30"/>
    </location>
</feature>
<protein>
    <recommendedName>
        <fullName evidence="1">EF-hand domain-containing protein</fullName>
    </recommendedName>
</protein>
<sequence length="312" mass="34726">MEIFQALDLDGDAIISRDEFIQVIGDPEKFGDEALACIAKLCERKQEDKDLAEDINTTLSIRILLDSTSSNKIPKSPEIARSRFSRRMPSVRMIFEEPHDLILDLVALGLEFTEPAWWDLAALTEKTSVHVYVVAKSQIDDKVLAKTKIISSPATRSVAWKPLRIKAEDLKKDENDRGAALIPFKLELYAHSSYISQTFHKAPPDILLGRTDTVVLPNFQATDIEAPLGALPLSAPQNAQNISSNTRLVAISKWTSIASRKFDEPEQNADDLAQLPCGGGDPFMLVCPPHFDEDFHTPDSTLTEDNPRFITT</sequence>
<reference evidence="2" key="1">
    <citation type="submission" date="2021-01" db="EMBL/GenBank/DDBJ databases">
        <authorList>
            <person name="Corre E."/>
            <person name="Pelletier E."/>
            <person name="Niang G."/>
            <person name="Scheremetjew M."/>
            <person name="Finn R."/>
            <person name="Kale V."/>
            <person name="Holt S."/>
            <person name="Cochrane G."/>
            <person name="Meng A."/>
            <person name="Brown T."/>
            <person name="Cohen L."/>
        </authorList>
    </citation>
    <scope>NUCLEOTIDE SEQUENCE</scope>
    <source>
        <strain evidence="2">CCMP1510</strain>
    </source>
</reference>
<dbReference type="PROSITE" id="PS50222">
    <property type="entry name" value="EF_HAND_2"/>
    <property type="match status" value="1"/>
</dbReference>
<dbReference type="AlphaFoldDB" id="A0A7S3NPS4"/>
<evidence type="ECO:0000313" key="2">
    <source>
        <dbReference type="EMBL" id="CAE0374626.1"/>
    </source>
</evidence>